<organism evidence="3">
    <name type="scientific">Schistosoma curassoni</name>
    <dbReference type="NCBI Taxonomy" id="6186"/>
    <lineage>
        <taxon>Eukaryota</taxon>
        <taxon>Metazoa</taxon>
        <taxon>Spiralia</taxon>
        <taxon>Lophotrochozoa</taxon>
        <taxon>Platyhelminthes</taxon>
        <taxon>Trematoda</taxon>
        <taxon>Digenea</taxon>
        <taxon>Strigeidida</taxon>
        <taxon>Schistosomatoidea</taxon>
        <taxon>Schistosomatidae</taxon>
        <taxon>Schistosoma</taxon>
    </lineage>
</organism>
<dbReference type="AlphaFoldDB" id="A0A183L3Z1"/>
<reference evidence="1 2" key="2">
    <citation type="submission" date="2018-11" db="EMBL/GenBank/DDBJ databases">
        <authorList>
            <consortium name="Pathogen Informatics"/>
        </authorList>
    </citation>
    <scope>NUCLEOTIDE SEQUENCE [LARGE SCALE GENOMIC DNA]</scope>
    <source>
        <strain evidence="1">Dakar</strain>
        <strain evidence="2">Dakar, Senegal</strain>
    </source>
</reference>
<reference evidence="3" key="1">
    <citation type="submission" date="2016-06" db="UniProtKB">
        <authorList>
            <consortium name="WormBaseParasite"/>
        </authorList>
    </citation>
    <scope>IDENTIFICATION</scope>
</reference>
<dbReference type="EMBL" id="UZAK01048195">
    <property type="protein sequence ID" value="VDP77484.1"/>
    <property type="molecule type" value="Genomic_DNA"/>
</dbReference>
<accession>A0A183L3Z1</accession>
<evidence type="ECO:0000313" key="2">
    <source>
        <dbReference type="Proteomes" id="UP000279833"/>
    </source>
</evidence>
<name>A0A183L3Z1_9TREM</name>
<gene>
    <name evidence="1" type="ORF">SCUD_LOCUS22048</name>
</gene>
<keyword evidence="2" id="KW-1185">Reference proteome</keyword>
<sequence length="128" mass="14758">ILISDFPFIQQINKLVSPNNIRLTAQPINGVPEAGRLELTCATSSCHPPAVIRWLEISPDKIKEKNKNIEEHLQYTNLFSNELTDLAQLETVSNLQVIHLAKYINGFYFGHFKDRKKREYKMSNISYP</sequence>
<protein>
    <submittedName>
        <fullName evidence="3">Ig-like domain-containing protein</fullName>
    </submittedName>
</protein>
<proteinExistence type="predicted"/>
<evidence type="ECO:0000313" key="3">
    <source>
        <dbReference type="WBParaSite" id="SCUD_0002205201-mRNA-1"/>
    </source>
</evidence>
<dbReference type="WBParaSite" id="SCUD_0002205201-mRNA-1">
    <property type="protein sequence ID" value="SCUD_0002205201-mRNA-1"/>
    <property type="gene ID" value="SCUD_0002205201"/>
</dbReference>
<evidence type="ECO:0000313" key="1">
    <source>
        <dbReference type="EMBL" id="VDP77484.1"/>
    </source>
</evidence>
<dbReference type="Proteomes" id="UP000279833">
    <property type="component" value="Unassembled WGS sequence"/>
</dbReference>